<evidence type="ECO:0000313" key="2">
    <source>
        <dbReference type="Proteomes" id="UP001057402"/>
    </source>
</evidence>
<gene>
    <name evidence="1" type="ORF">MLD38_023875</name>
</gene>
<keyword evidence="2" id="KW-1185">Reference proteome</keyword>
<dbReference type="EMBL" id="CM042886">
    <property type="protein sequence ID" value="KAI4338868.1"/>
    <property type="molecule type" value="Genomic_DNA"/>
</dbReference>
<sequence>MLVIPVNWELLSNQDFAGNKGRSGPVMCKWMTAGRGIVHSEMPATDGVNKGLQLWINLSSHDKMIEPGYQELLGEEMGRAESDGVEVCVIAGESMGVRSPVYTRTPTMYLDFTLKPGAEMHQSIPESWNAFIYVLEGEGVFGTEDSSRYSRTILLVLGEGDGVQHVEQVIVEDPRGFVWSRGQPL</sequence>
<evidence type="ECO:0000313" key="1">
    <source>
        <dbReference type="EMBL" id="KAI4338868.1"/>
    </source>
</evidence>
<organism evidence="1 2">
    <name type="scientific">Melastoma candidum</name>
    <dbReference type="NCBI Taxonomy" id="119954"/>
    <lineage>
        <taxon>Eukaryota</taxon>
        <taxon>Viridiplantae</taxon>
        <taxon>Streptophyta</taxon>
        <taxon>Embryophyta</taxon>
        <taxon>Tracheophyta</taxon>
        <taxon>Spermatophyta</taxon>
        <taxon>Magnoliopsida</taxon>
        <taxon>eudicotyledons</taxon>
        <taxon>Gunneridae</taxon>
        <taxon>Pentapetalae</taxon>
        <taxon>rosids</taxon>
        <taxon>malvids</taxon>
        <taxon>Myrtales</taxon>
        <taxon>Melastomataceae</taxon>
        <taxon>Melastomatoideae</taxon>
        <taxon>Melastomateae</taxon>
        <taxon>Melastoma</taxon>
    </lineage>
</organism>
<name>A0ACB9NRV1_9MYRT</name>
<proteinExistence type="predicted"/>
<dbReference type="Proteomes" id="UP001057402">
    <property type="component" value="Chromosome 7"/>
</dbReference>
<comment type="caution">
    <text evidence="1">The sequence shown here is derived from an EMBL/GenBank/DDBJ whole genome shotgun (WGS) entry which is preliminary data.</text>
</comment>
<accession>A0ACB9NRV1</accession>
<protein>
    <submittedName>
        <fullName evidence="1">Uncharacterized protein</fullName>
    </submittedName>
</protein>
<reference evidence="2" key="1">
    <citation type="journal article" date="2023" name="Front. Plant Sci.">
        <title>Chromosomal-level genome assembly of Melastoma candidum provides insights into trichome evolution.</title>
        <authorList>
            <person name="Zhong Y."/>
            <person name="Wu W."/>
            <person name="Sun C."/>
            <person name="Zou P."/>
            <person name="Liu Y."/>
            <person name="Dai S."/>
            <person name="Zhou R."/>
        </authorList>
    </citation>
    <scope>NUCLEOTIDE SEQUENCE [LARGE SCALE GENOMIC DNA]</scope>
</reference>